<reference evidence="2" key="1">
    <citation type="journal article" date="2020" name="mSystems">
        <title>Genome- and Community-Level Interaction Insights into Carbon Utilization and Element Cycling Functions of Hydrothermarchaeota in Hydrothermal Sediment.</title>
        <authorList>
            <person name="Zhou Z."/>
            <person name="Liu Y."/>
            <person name="Xu W."/>
            <person name="Pan J."/>
            <person name="Luo Z.H."/>
            <person name="Li M."/>
        </authorList>
    </citation>
    <scope>NUCLEOTIDE SEQUENCE [LARGE SCALE GENOMIC DNA]</scope>
    <source>
        <strain evidence="2">SpSt-1219</strain>
    </source>
</reference>
<dbReference type="Proteomes" id="UP000886066">
    <property type="component" value="Unassembled WGS sequence"/>
</dbReference>
<dbReference type="EMBL" id="DSDM01000082">
    <property type="protein sequence ID" value="HDQ88776.1"/>
    <property type="molecule type" value="Genomic_DNA"/>
</dbReference>
<gene>
    <name evidence="2" type="ORF">ENN92_01355</name>
</gene>
<organism evidence="2">
    <name type="scientific">candidate division WWE3 bacterium</name>
    <dbReference type="NCBI Taxonomy" id="2053526"/>
    <lineage>
        <taxon>Bacteria</taxon>
        <taxon>Katanobacteria</taxon>
    </lineage>
</organism>
<dbReference type="AlphaFoldDB" id="A0A7C1HMS9"/>
<dbReference type="InterPro" id="IPR053830">
    <property type="entry name" value="DUF6922"/>
</dbReference>
<accession>A0A7C1HMS9</accession>
<sequence>MNKIPEKLQVLFPSTEIQNLDTKKDKNYIIQTLVKNSTLEGWNWMLKNYSSEDISSTIKKSRILTPKEIYFWCYYLNIPQKEVLCLNKDLQKMPRTSWAY</sequence>
<proteinExistence type="predicted"/>
<comment type="caution">
    <text evidence="2">The sequence shown here is derived from an EMBL/GenBank/DDBJ whole genome shotgun (WGS) entry which is preliminary data.</text>
</comment>
<evidence type="ECO:0000313" key="2">
    <source>
        <dbReference type="EMBL" id="HDQ88776.1"/>
    </source>
</evidence>
<evidence type="ECO:0000259" key="1">
    <source>
        <dbReference type="Pfam" id="PF21956"/>
    </source>
</evidence>
<dbReference type="Pfam" id="PF21956">
    <property type="entry name" value="DUF6922"/>
    <property type="match status" value="1"/>
</dbReference>
<protein>
    <recommendedName>
        <fullName evidence="1">DUF6922 domain-containing protein</fullName>
    </recommendedName>
</protein>
<feature type="domain" description="DUF6922" evidence="1">
    <location>
        <begin position="10"/>
        <end position="57"/>
    </location>
</feature>
<name>A0A7C1HMS9_UNCKA</name>